<reference evidence="2" key="1">
    <citation type="journal article" date="2019" name="Int. J. Syst. Evol. Microbiol.">
        <title>The Global Catalogue of Microorganisms (GCM) 10K type strain sequencing project: providing services to taxonomists for standard genome sequencing and annotation.</title>
        <authorList>
            <consortium name="The Broad Institute Genomics Platform"/>
            <consortium name="The Broad Institute Genome Sequencing Center for Infectious Disease"/>
            <person name="Wu L."/>
            <person name="Ma J."/>
        </authorList>
    </citation>
    <scope>NUCLEOTIDE SEQUENCE [LARGE SCALE GENOMIC DNA]</scope>
    <source>
        <strain evidence="2">JCM 32105</strain>
    </source>
</reference>
<keyword evidence="1" id="KW-0238">DNA-binding</keyword>
<dbReference type="PANTHER" id="PTHR38479">
    <property type="entry name" value="LMO0824 PROTEIN"/>
    <property type="match status" value="1"/>
</dbReference>
<dbReference type="EMBL" id="BAABFA010000004">
    <property type="protein sequence ID" value="GAA4460767.1"/>
    <property type="molecule type" value="Genomic_DNA"/>
</dbReference>
<sequence length="360" mass="40130">MPFVTDIARLRLAAQQLAGTAITTPGNMVRHFGAIQAQDAAMCKWAIGARLPLTEQEVQAAIDNAEVIRTHVLRPTWHLIAPEDTRWMLALSAPRIRGQYMGMARTLGLDDAFIKKYNKKIERLLRDHNYQTREEIMAHLQLPGSIPNDIRPSLVMIDAELSGIVCNGPMRGKQFTYALIEERIAPVNTITKQEALAALAERYFISHGPATLADLAWWGGLSLTDARNGLAAVKDRLTSFMADGVEYFLDERSMAHRHPDGDAVHFLPAFDEFLISYKDRTASIPLPLQAQAFTRNGIFKPIITVNGTVVGIWKRTIKKDTLHIEPQFFGKMGKAQQRAILAQAEGYAAFMGMKVSLPKI</sequence>
<evidence type="ECO:0000313" key="1">
    <source>
        <dbReference type="EMBL" id="GAA4460767.1"/>
    </source>
</evidence>
<dbReference type="GO" id="GO:0003677">
    <property type="term" value="F:DNA binding"/>
    <property type="evidence" value="ECO:0007669"/>
    <property type="project" value="UniProtKB-KW"/>
</dbReference>
<dbReference type="Proteomes" id="UP001500067">
    <property type="component" value="Unassembled WGS sequence"/>
</dbReference>
<keyword evidence="2" id="KW-1185">Reference proteome</keyword>
<gene>
    <name evidence="1" type="ORF">GCM10023093_04050</name>
</gene>
<proteinExistence type="predicted"/>
<dbReference type="RefSeq" id="WP_345077768.1">
    <property type="nucleotide sequence ID" value="NZ_BAABFA010000004.1"/>
</dbReference>
<evidence type="ECO:0000313" key="2">
    <source>
        <dbReference type="Proteomes" id="UP001500067"/>
    </source>
</evidence>
<comment type="caution">
    <text evidence="1">The sequence shown here is derived from an EMBL/GenBank/DDBJ whole genome shotgun (WGS) entry which is preliminary data.</text>
</comment>
<accession>A0ABP8N6Q6</accession>
<organism evidence="1 2">
    <name type="scientific">Nemorincola caseinilytica</name>
    <dbReference type="NCBI Taxonomy" id="2054315"/>
    <lineage>
        <taxon>Bacteria</taxon>
        <taxon>Pseudomonadati</taxon>
        <taxon>Bacteroidota</taxon>
        <taxon>Chitinophagia</taxon>
        <taxon>Chitinophagales</taxon>
        <taxon>Chitinophagaceae</taxon>
        <taxon>Nemorincola</taxon>
    </lineage>
</organism>
<dbReference type="Pfam" id="PF06224">
    <property type="entry name" value="AlkZ-like"/>
    <property type="match status" value="1"/>
</dbReference>
<protein>
    <submittedName>
        <fullName evidence="1">Winged helix DNA-binding domain-containing protein</fullName>
    </submittedName>
</protein>
<dbReference type="PANTHER" id="PTHR38479:SF2">
    <property type="entry name" value="WINGED HELIX DNA-BINDING DOMAIN-CONTAINING PROTEIN"/>
    <property type="match status" value="1"/>
</dbReference>
<dbReference type="InterPro" id="IPR009351">
    <property type="entry name" value="AlkZ-like"/>
</dbReference>
<name>A0ABP8N6Q6_9BACT</name>